<dbReference type="InterPro" id="IPR001509">
    <property type="entry name" value="Epimerase_deHydtase"/>
</dbReference>
<dbReference type="Gene3D" id="3.40.50.720">
    <property type="entry name" value="NAD(P)-binding Rossmann-like Domain"/>
    <property type="match status" value="1"/>
</dbReference>
<dbReference type="AlphaFoldDB" id="A0A7V5H457"/>
<dbReference type="PANTHER" id="PTHR43000">
    <property type="entry name" value="DTDP-D-GLUCOSE 4,6-DEHYDRATASE-RELATED"/>
    <property type="match status" value="1"/>
</dbReference>
<evidence type="ECO:0000259" key="2">
    <source>
        <dbReference type="Pfam" id="PF01370"/>
    </source>
</evidence>
<evidence type="ECO:0000256" key="1">
    <source>
        <dbReference type="ARBA" id="ARBA00007637"/>
    </source>
</evidence>
<dbReference type="EMBL" id="DRTD01000425">
    <property type="protein sequence ID" value="HHE55277.1"/>
    <property type="molecule type" value="Genomic_DNA"/>
</dbReference>
<accession>A0A7V5H457</accession>
<dbReference type="SUPFAM" id="SSF51735">
    <property type="entry name" value="NAD(P)-binding Rossmann-fold domains"/>
    <property type="match status" value="1"/>
</dbReference>
<reference evidence="3" key="1">
    <citation type="journal article" date="2020" name="mSystems">
        <title>Genome- and Community-Level Interaction Insights into Carbon Utilization and Element Cycling Functions of Hydrothermarchaeota in Hydrothermal Sediment.</title>
        <authorList>
            <person name="Zhou Z."/>
            <person name="Liu Y."/>
            <person name="Xu W."/>
            <person name="Pan J."/>
            <person name="Luo Z.H."/>
            <person name="Li M."/>
        </authorList>
    </citation>
    <scope>NUCLEOTIDE SEQUENCE [LARGE SCALE GENOMIC DNA]</scope>
    <source>
        <strain evidence="3">HyVt-76</strain>
    </source>
</reference>
<feature type="domain" description="NAD-dependent epimerase/dehydratase" evidence="2">
    <location>
        <begin position="3"/>
        <end position="227"/>
    </location>
</feature>
<comment type="caution">
    <text evidence="3">The sequence shown here is derived from an EMBL/GenBank/DDBJ whole genome shotgun (WGS) entry which is preliminary data.</text>
</comment>
<protein>
    <submittedName>
        <fullName evidence="3">SDR family NAD(P)-dependent oxidoreductase</fullName>
    </submittedName>
</protein>
<gene>
    <name evidence="3" type="ORF">ENL21_05800</name>
</gene>
<dbReference type="Pfam" id="PF01370">
    <property type="entry name" value="Epimerase"/>
    <property type="match status" value="1"/>
</dbReference>
<dbReference type="InterPro" id="IPR036291">
    <property type="entry name" value="NAD(P)-bd_dom_sf"/>
</dbReference>
<sequence length="308" mass="34830">MKILVTGGAGFIGSHLVDRLVEAEHEVTVLDNLYRGRQENIQKHLQAQSIQFYQSDIRNFQEIEGHFKNLNAVFHLAAQSNVMGAVQDVDYSFYTNVVGTYNVLKACQQHNVPRLIFTSSREAYGEARYLPVGENHPLDSRNTYGASKVAGEKYCQVFQNMGALQVVILRLANVYGERDFDRVIPIFLNNVFKKQDIHIYGGQQIIDFVSVEIVVEALIQSLFNDEALAGPTNVGSGKGTTLFDLANRIMELTRAESQVVVDPPRSVEVVKFTADVTRFKQIFNVNLNDDPLYYLPKMIEILKYEQDD</sequence>
<comment type="similarity">
    <text evidence="1">Belongs to the NAD(P)-dependent epimerase/dehydratase family.</text>
</comment>
<organism evidence="3">
    <name type="scientific">Caldithrix abyssi</name>
    <dbReference type="NCBI Taxonomy" id="187145"/>
    <lineage>
        <taxon>Bacteria</taxon>
        <taxon>Pseudomonadati</taxon>
        <taxon>Calditrichota</taxon>
        <taxon>Calditrichia</taxon>
        <taxon>Calditrichales</taxon>
        <taxon>Calditrichaceae</taxon>
        <taxon>Caldithrix</taxon>
    </lineage>
</organism>
<proteinExistence type="inferred from homology"/>
<dbReference type="Proteomes" id="UP000886111">
    <property type="component" value="Unassembled WGS sequence"/>
</dbReference>
<name>A0A7V5H457_CALAY</name>
<evidence type="ECO:0000313" key="3">
    <source>
        <dbReference type="EMBL" id="HHE55277.1"/>
    </source>
</evidence>